<feature type="domain" description="Nucleotidyl transferase" evidence="3">
    <location>
        <begin position="6"/>
        <end position="134"/>
    </location>
</feature>
<dbReference type="SUPFAM" id="SSF53448">
    <property type="entry name" value="Nucleotide-diphospho-sugar transferases"/>
    <property type="match status" value="1"/>
</dbReference>
<name>A0A2N2F3N6_9BACT</name>
<evidence type="ECO:0000256" key="1">
    <source>
        <dbReference type="ARBA" id="ARBA00022679"/>
    </source>
</evidence>
<dbReference type="Proteomes" id="UP000233417">
    <property type="component" value="Unassembled WGS sequence"/>
</dbReference>
<keyword evidence="2" id="KW-0548">Nucleotidyltransferase</keyword>
<keyword evidence="1" id="KW-0808">Transferase</keyword>
<dbReference type="PANTHER" id="PTHR43584">
    <property type="entry name" value="NUCLEOTIDYL TRANSFERASE"/>
    <property type="match status" value="1"/>
</dbReference>
<evidence type="ECO:0000313" key="5">
    <source>
        <dbReference type="Proteomes" id="UP000233417"/>
    </source>
</evidence>
<comment type="caution">
    <text evidence="4">The sequence shown here is derived from an EMBL/GenBank/DDBJ whole genome shotgun (WGS) entry which is preliminary data.</text>
</comment>
<gene>
    <name evidence="4" type="ORF">CVU76_02250</name>
</gene>
<evidence type="ECO:0000259" key="3">
    <source>
        <dbReference type="Pfam" id="PF00483"/>
    </source>
</evidence>
<proteinExistence type="predicted"/>
<protein>
    <recommendedName>
        <fullName evidence="3">Nucleotidyl transferase domain-containing protein</fullName>
    </recommendedName>
</protein>
<reference evidence="4 5" key="1">
    <citation type="journal article" date="2017" name="ISME J.">
        <title>Potential for microbial H2 and metal transformations associated with novel bacteria and archaea in deep terrestrial subsurface sediments.</title>
        <authorList>
            <person name="Hernsdorf A.W."/>
            <person name="Amano Y."/>
            <person name="Miyakawa K."/>
            <person name="Ise K."/>
            <person name="Suzuki Y."/>
            <person name="Anantharaman K."/>
            <person name="Probst A."/>
            <person name="Burstein D."/>
            <person name="Thomas B.C."/>
            <person name="Banfield J.F."/>
        </authorList>
    </citation>
    <scope>NUCLEOTIDE SEQUENCE [LARGE SCALE GENOMIC DNA]</scope>
    <source>
        <strain evidence="4">HGW-Dojkabacteria-1</strain>
    </source>
</reference>
<sequence length="258" mass="30013">MDSTCAIIFSAGKGLRLRPLTERTPKPLLEIIEGKALLDFTLESLLKIGIQDIFINYSYAGDLFHNFKEEYKERCNITLIEESEPLGQGGTILKNISNLRKYNKVICSNGDTYAQYDRELFIDKHESLKSSLTILSDNSKNLPREILSSYSNHIKGCRLNNKPYYYKKEIFNINKRVNYLGEFIFNPNDIPLINFTEEFRGLFGTDDLIEILQKNGKKTMIYNKKIDYFLSMNTLEEYENIKNFCNNSKQCLNILKNF</sequence>
<dbReference type="AlphaFoldDB" id="A0A2N2F3N6"/>
<dbReference type="Pfam" id="PF00483">
    <property type="entry name" value="NTP_transferase"/>
    <property type="match status" value="1"/>
</dbReference>
<dbReference type="EMBL" id="PHAO01000001">
    <property type="protein sequence ID" value="PKN02824.1"/>
    <property type="molecule type" value="Genomic_DNA"/>
</dbReference>
<dbReference type="PANTHER" id="PTHR43584:SF8">
    <property type="entry name" value="N-ACETYLMURAMATE ALPHA-1-PHOSPHATE URIDYLYLTRANSFERASE"/>
    <property type="match status" value="1"/>
</dbReference>
<evidence type="ECO:0000256" key="2">
    <source>
        <dbReference type="ARBA" id="ARBA00022695"/>
    </source>
</evidence>
<dbReference type="InterPro" id="IPR029044">
    <property type="entry name" value="Nucleotide-diphossugar_trans"/>
</dbReference>
<dbReference type="GO" id="GO:0016779">
    <property type="term" value="F:nucleotidyltransferase activity"/>
    <property type="evidence" value="ECO:0007669"/>
    <property type="project" value="UniProtKB-KW"/>
</dbReference>
<evidence type="ECO:0000313" key="4">
    <source>
        <dbReference type="EMBL" id="PKN02824.1"/>
    </source>
</evidence>
<dbReference type="InterPro" id="IPR050065">
    <property type="entry name" value="GlmU-like"/>
</dbReference>
<dbReference type="Gene3D" id="3.90.550.10">
    <property type="entry name" value="Spore Coat Polysaccharide Biosynthesis Protein SpsA, Chain A"/>
    <property type="match status" value="1"/>
</dbReference>
<accession>A0A2N2F3N6</accession>
<dbReference type="InterPro" id="IPR005835">
    <property type="entry name" value="NTP_transferase_dom"/>
</dbReference>
<organism evidence="4 5">
    <name type="scientific">Candidatus Dojkabacteria bacterium HGW-Dojkabacteria-1</name>
    <dbReference type="NCBI Taxonomy" id="2013761"/>
    <lineage>
        <taxon>Bacteria</taxon>
        <taxon>Candidatus Dojkabacteria</taxon>
    </lineage>
</organism>